<evidence type="ECO:0000313" key="1">
    <source>
        <dbReference type="EMBL" id="RST95835.1"/>
    </source>
</evidence>
<dbReference type="AlphaFoldDB" id="A0A429ZQ79"/>
<dbReference type="RefSeq" id="WP_125955934.1">
    <property type="nucleotide sequence ID" value="NZ_JAQEJV010000002.1"/>
</dbReference>
<comment type="caution">
    <text evidence="1">The sequence shown here is derived from an EMBL/GenBank/DDBJ whole genome shotgun (WGS) entry which is preliminary data.</text>
</comment>
<sequence>MITCKECGREINPNQKRCSYCKSRIIPITAGKVLKQTKKLSTTAINKTVETSSSVLNKTGKGIQQLKKQQQKKSIEQKKKKIEKLTKQIEKKKK</sequence>
<protein>
    <recommendedName>
        <fullName evidence="3">Zinc-ribbon domain-containing protein</fullName>
    </recommendedName>
</protein>
<keyword evidence="2" id="KW-1185">Reference proteome</keyword>
<dbReference type="Proteomes" id="UP000288490">
    <property type="component" value="Unassembled WGS sequence"/>
</dbReference>
<gene>
    <name evidence="1" type="ORF">CBF36_01320</name>
</gene>
<reference evidence="1 2" key="1">
    <citation type="submission" date="2017-05" db="EMBL/GenBank/DDBJ databases">
        <title>Vagococcus spp. assemblies.</title>
        <authorList>
            <person name="Gulvik C.A."/>
        </authorList>
    </citation>
    <scope>NUCLEOTIDE SEQUENCE [LARGE SCALE GENOMIC DNA]</scope>
    <source>
        <strain evidence="1 2">SS1994</strain>
    </source>
</reference>
<evidence type="ECO:0008006" key="3">
    <source>
        <dbReference type="Google" id="ProtNLM"/>
    </source>
</evidence>
<name>A0A429ZQ79_9ENTE</name>
<accession>A0A429ZQ79</accession>
<dbReference type="EMBL" id="NGJT01000002">
    <property type="protein sequence ID" value="RST95835.1"/>
    <property type="molecule type" value="Genomic_DNA"/>
</dbReference>
<evidence type="ECO:0000313" key="2">
    <source>
        <dbReference type="Proteomes" id="UP000288490"/>
    </source>
</evidence>
<proteinExistence type="predicted"/>
<dbReference type="OrthoDB" id="2416352at2"/>
<organism evidence="1 2">
    <name type="scientific">Vagococcus bubulae</name>
    <dbReference type="NCBI Taxonomy" id="1977868"/>
    <lineage>
        <taxon>Bacteria</taxon>
        <taxon>Bacillati</taxon>
        <taxon>Bacillota</taxon>
        <taxon>Bacilli</taxon>
        <taxon>Lactobacillales</taxon>
        <taxon>Enterococcaceae</taxon>
        <taxon>Vagococcus</taxon>
    </lineage>
</organism>